<name>A0A2R6NK32_9APHY</name>
<dbReference type="EMBL" id="MLYV02001139">
    <property type="protein sequence ID" value="PSR72744.1"/>
    <property type="molecule type" value="Genomic_DNA"/>
</dbReference>
<dbReference type="SUPFAM" id="SSF53335">
    <property type="entry name" value="S-adenosyl-L-methionine-dependent methyltransferases"/>
    <property type="match status" value="1"/>
</dbReference>
<evidence type="ECO:0000256" key="4">
    <source>
        <dbReference type="ARBA" id="ARBA00017497"/>
    </source>
</evidence>
<comment type="caution">
    <text evidence="10">The sequence shown here is derived from an EMBL/GenBank/DDBJ whole genome shotgun (WGS) entry which is preliminary data.</text>
</comment>
<dbReference type="PANTHER" id="PTHR13600:SF21">
    <property type="entry name" value="LEUCINE CARBOXYL METHYLTRANSFERASE 1"/>
    <property type="match status" value="1"/>
</dbReference>
<dbReference type="Proteomes" id="UP000186601">
    <property type="component" value="Unassembled WGS sequence"/>
</dbReference>
<dbReference type="STRING" id="98765.A0A2R6NK32"/>
<evidence type="ECO:0000256" key="5">
    <source>
        <dbReference type="ARBA" id="ARBA00022603"/>
    </source>
</evidence>
<accession>A0A2R6NK32</accession>
<keyword evidence="6 8" id="KW-0808">Transferase</keyword>
<dbReference type="OrthoDB" id="203237at2759"/>
<feature type="binding site" evidence="9">
    <location>
        <position position="71"/>
    </location>
    <ligand>
        <name>S-adenosyl-L-methionine</name>
        <dbReference type="ChEBI" id="CHEBI:59789"/>
    </ligand>
</feature>
<evidence type="ECO:0000256" key="6">
    <source>
        <dbReference type="ARBA" id="ARBA00022679"/>
    </source>
</evidence>
<dbReference type="GO" id="GO:0032259">
    <property type="term" value="P:methylation"/>
    <property type="evidence" value="ECO:0007669"/>
    <property type="project" value="UniProtKB-KW"/>
</dbReference>
<proteinExistence type="inferred from homology"/>
<comment type="similarity">
    <text evidence="2 8">Belongs to the methyltransferase superfamily. LCMT family.</text>
</comment>
<feature type="binding site" evidence="9">
    <location>
        <position position="99"/>
    </location>
    <ligand>
        <name>S-adenosyl-L-methionine</name>
        <dbReference type="ChEBI" id="CHEBI:59789"/>
    </ligand>
</feature>
<evidence type="ECO:0000313" key="11">
    <source>
        <dbReference type="Proteomes" id="UP000186601"/>
    </source>
</evidence>
<evidence type="ECO:0000256" key="3">
    <source>
        <dbReference type="ARBA" id="ARBA00012834"/>
    </source>
</evidence>
<evidence type="ECO:0000256" key="8">
    <source>
        <dbReference type="PIRNR" id="PIRNR016305"/>
    </source>
</evidence>
<feature type="binding site" evidence="9">
    <location>
        <position position="208"/>
    </location>
    <ligand>
        <name>S-adenosyl-L-methionine</name>
        <dbReference type="ChEBI" id="CHEBI:59789"/>
    </ligand>
</feature>
<keyword evidence="5 8" id="KW-0489">Methyltransferase</keyword>
<dbReference type="GO" id="GO:0018423">
    <property type="term" value="F:protein C-terminal leucine carboxyl O-methyltransferase activity"/>
    <property type="evidence" value="ECO:0007669"/>
    <property type="project" value="UniProtKB-EC"/>
</dbReference>
<dbReference type="AlphaFoldDB" id="A0A2R6NK32"/>
<organism evidence="10 11">
    <name type="scientific">Hermanssonia centrifuga</name>
    <dbReference type="NCBI Taxonomy" id="98765"/>
    <lineage>
        <taxon>Eukaryota</taxon>
        <taxon>Fungi</taxon>
        <taxon>Dikarya</taxon>
        <taxon>Basidiomycota</taxon>
        <taxon>Agaricomycotina</taxon>
        <taxon>Agaricomycetes</taxon>
        <taxon>Polyporales</taxon>
        <taxon>Meruliaceae</taxon>
        <taxon>Hermanssonia</taxon>
    </lineage>
</organism>
<evidence type="ECO:0000256" key="1">
    <source>
        <dbReference type="ARBA" id="ARBA00000724"/>
    </source>
</evidence>
<reference evidence="10 11" key="1">
    <citation type="submission" date="2018-02" db="EMBL/GenBank/DDBJ databases">
        <title>Genome sequence of the basidiomycete white-rot fungus Phlebia centrifuga.</title>
        <authorList>
            <person name="Granchi Z."/>
            <person name="Peng M."/>
            <person name="de Vries R.P."/>
            <person name="Hilden K."/>
            <person name="Makela M.R."/>
            <person name="Grigoriev I."/>
            <person name="Riley R."/>
        </authorList>
    </citation>
    <scope>NUCLEOTIDE SEQUENCE [LARGE SCALE GENOMIC DNA]</scope>
    <source>
        <strain evidence="10 11">FBCC195</strain>
    </source>
</reference>
<dbReference type="InterPro" id="IPR029063">
    <property type="entry name" value="SAM-dependent_MTases_sf"/>
</dbReference>
<sequence length="362" mass="40313">MLQEPLAGRLHSVYPDGDAAIRQTDSDAALARYSAVQKRYFTDPFIKYLVPRGAQYQPPRPPLINIGTYVRSEGVDKLVSEFFELSKQDQKQCQIVNLGAGSDSRFWRIAAGPNGGQLAAYIEIDFPEITTKKAMAIRKSRELSALLGKPEDITLSNGGTALHSPVYQLLPADMRLPPSEAMNALLALPGVDGRPLLSPSLPTLLLFECVLVYMSPEASAALMQWFVDYFAAAEEGSVLGGVVYEMFGLNDPFGKVMLNNLKARNVALPGAEPYVDIKSLAQRFLQHGFSTARALTLRDIRQFCISPEELDRISQLEMLDEVEELDLVLEHYAITWGAKIFSNVEETRVDWTKWGLKNERRT</sequence>
<evidence type="ECO:0000256" key="2">
    <source>
        <dbReference type="ARBA" id="ARBA00010703"/>
    </source>
</evidence>
<dbReference type="EC" id="2.1.1.233" evidence="3 8"/>
<dbReference type="InterPro" id="IPR016651">
    <property type="entry name" value="LCMT1"/>
</dbReference>
<dbReference type="InterPro" id="IPR007213">
    <property type="entry name" value="Ppm1/Ppm2/Tcmp"/>
</dbReference>
<dbReference type="PIRSF" id="PIRSF016305">
    <property type="entry name" value="LCM_mtfrase"/>
    <property type="match status" value="1"/>
</dbReference>
<dbReference type="Gene3D" id="3.40.50.150">
    <property type="entry name" value="Vaccinia Virus protein VP39"/>
    <property type="match status" value="1"/>
</dbReference>
<evidence type="ECO:0000313" key="10">
    <source>
        <dbReference type="EMBL" id="PSR72744.1"/>
    </source>
</evidence>
<comment type="function">
    <text evidence="8">Methylates the carboxyl group of the C-terminal leucine residue of protein phosphatase 2A catalytic subunits to form alpha-leucine ester residues.</text>
</comment>
<comment type="catalytic activity">
    <reaction evidence="1 8">
        <text>[phosphatase 2A protein]-C-terminal L-leucine + S-adenosyl-L-methionine = [phosphatase 2A protein]-C-terminal L-leucine methyl ester + S-adenosyl-L-homocysteine</text>
        <dbReference type="Rhea" id="RHEA:48544"/>
        <dbReference type="Rhea" id="RHEA-COMP:12134"/>
        <dbReference type="Rhea" id="RHEA-COMP:12135"/>
        <dbReference type="ChEBI" id="CHEBI:57856"/>
        <dbReference type="ChEBI" id="CHEBI:59789"/>
        <dbReference type="ChEBI" id="CHEBI:90516"/>
        <dbReference type="ChEBI" id="CHEBI:90517"/>
        <dbReference type="EC" id="2.1.1.233"/>
    </reaction>
</comment>
<gene>
    <name evidence="10" type="ORF">PHLCEN_2v11439</name>
</gene>
<dbReference type="PANTHER" id="PTHR13600">
    <property type="entry name" value="LEUCINE CARBOXYL METHYLTRANSFERASE"/>
    <property type="match status" value="1"/>
</dbReference>
<protein>
    <recommendedName>
        <fullName evidence="4 8">Leucine carboxyl methyltransferase 1</fullName>
        <ecNumber evidence="3 8">2.1.1.233</ecNumber>
    </recommendedName>
</protein>
<evidence type="ECO:0000256" key="9">
    <source>
        <dbReference type="PIRSR" id="PIRSR016305-1"/>
    </source>
</evidence>
<keyword evidence="11" id="KW-1185">Reference proteome</keyword>
<evidence type="ECO:0000256" key="7">
    <source>
        <dbReference type="ARBA" id="ARBA00022691"/>
    </source>
</evidence>
<dbReference type="Pfam" id="PF04072">
    <property type="entry name" value="LCM"/>
    <property type="match status" value="1"/>
</dbReference>
<keyword evidence="7 8" id="KW-0949">S-adenosyl-L-methionine</keyword>